<dbReference type="EMBL" id="FMJB01000059">
    <property type="protein sequence ID" value="SCM68730.1"/>
    <property type="molecule type" value="Genomic_DNA"/>
</dbReference>
<protein>
    <submittedName>
        <fullName evidence="1">Uncharacterized protein</fullName>
    </submittedName>
</protein>
<evidence type="ECO:0000313" key="1">
    <source>
        <dbReference type="EMBL" id="SCM68730.1"/>
    </source>
</evidence>
<keyword evidence="2" id="KW-1185">Reference proteome</keyword>
<evidence type="ECO:0000313" key="2">
    <source>
        <dbReference type="Proteomes" id="UP000184085"/>
    </source>
</evidence>
<reference evidence="2" key="1">
    <citation type="submission" date="2016-09" db="EMBL/GenBank/DDBJ databases">
        <authorList>
            <person name="Wibberg D."/>
        </authorList>
    </citation>
    <scope>NUCLEOTIDE SEQUENCE [LARGE SCALE GENOMIC DNA]</scope>
</reference>
<gene>
    <name evidence="1" type="ORF">KARMA_2957</name>
</gene>
<sequence>MNQIVKAPLSHDALVVGADSYDLQHLKGFSVSMPGKGIKSGSDLSFVVAFSSHVYSERSKHGETHHLLDHHGIRRTFDLDRYVMSKNLPRKIRDEICSDALTFISRSYGGDHNLIILDEDNGKTWTIVFCFYPIEIKGTIEGVRMEILSLHPKEIHQNKVKRKNISYFARKCLFDEARTPS</sequence>
<name>A0A1M4N1J1_9RHOB</name>
<organism evidence="1 2">
    <name type="scientific">Donghicola eburneus</name>
    <dbReference type="NCBI Taxonomy" id="393278"/>
    <lineage>
        <taxon>Bacteria</taxon>
        <taxon>Pseudomonadati</taxon>
        <taxon>Pseudomonadota</taxon>
        <taxon>Alphaproteobacteria</taxon>
        <taxon>Rhodobacterales</taxon>
        <taxon>Roseobacteraceae</taxon>
        <taxon>Donghicola</taxon>
    </lineage>
</organism>
<accession>A0A1M4N1J1</accession>
<dbReference type="AlphaFoldDB" id="A0A1M4N1J1"/>
<proteinExistence type="predicted"/>
<dbReference type="RefSeq" id="WP_072707581.1">
    <property type="nucleotide sequence ID" value="NZ_FMJB01000059.1"/>
</dbReference>
<dbReference type="Proteomes" id="UP000184085">
    <property type="component" value="Unassembled WGS sequence"/>
</dbReference>